<evidence type="ECO:0000313" key="2">
    <source>
        <dbReference type="EMBL" id="CCM01259.1"/>
    </source>
</evidence>
<dbReference type="GeneID" id="24096170"/>
<feature type="region of interest" description="Disordered" evidence="1">
    <location>
        <begin position="142"/>
        <end position="178"/>
    </location>
</feature>
<feature type="region of interest" description="Disordered" evidence="1">
    <location>
        <begin position="322"/>
        <end position="416"/>
    </location>
</feature>
<protein>
    <submittedName>
        <fullName evidence="2">Uncharacterized protein</fullName>
    </submittedName>
</protein>
<sequence length="429" mass="46461">MDVDDCPTTESRSNEAVVRWKCSQPTSSPLNALLEEAAKHRRGKAAQPTNTLLSEHSFQSLSSYNPPGAAFAAIPDTIALPTRSRSVRARRVREPITPRASAQPELFPTSAVLEWNGSVDKVARDADTSARKRKEMMEIAKASVSRRGESSSRAVRARHKLSRNSQQTLAQNPISFENQMSDGRTAIAESTFQGRSRAADSISLDGFTSGVHPHAGQDQTEASNSRSWSTSSALVRSFSAGSPSVSGLEYLEGVDTLRSSWAYSPREAPLTPPDEYAPRKSSMSPHEEVPVPIATKHEVMPPALSNPPTRLRVLGMRPVSYPAHSSSQLTPSQILPTKQKPFKPPIARPPHAPLARSARLTVPTAVAPITPDYTPPPADGKSHAPAVSKVPRKGAKRSPSPAPDANSSFGEIELPFDFETLDAEMRKYD</sequence>
<dbReference type="RefSeq" id="XP_012180542.1">
    <property type="nucleotide sequence ID" value="XM_012325152.1"/>
</dbReference>
<dbReference type="EMBL" id="HE797024">
    <property type="protein sequence ID" value="CCM01259.1"/>
    <property type="molecule type" value="Genomic_DNA"/>
</dbReference>
<gene>
    <name evidence="2" type="ORF">FIBRA_03308</name>
</gene>
<feature type="region of interest" description="Disordered" evidence="1">
    <location>
        <begin position="203"/>
        <end position="227"/>
    </location>
</feature>
<feature type="compositionally biased region" description="Polar residues" evidence="1">
    <location>
        <begin position="323"/>
        <end position="336"/>
    </location>
</feature>
<evidence type="ECO:0000256" key="1">
    <source>
        <dbReference type="SAM" id="MobiDB-lite"/>
    </source>
</evidence>
<dbReference type="AlphaFoldDB" id="J4H2C0"/>
<keyword evidence="3" id="KW-1185">Reference proteome</keyword>
<dbReference type="HOGENOM" id="CLU_639402_0_0_1"/>
<dbReference type="OrthoDB" id="2755264at2759"/>
<evidence type="ECO:0000313" key="3">
    <source>
        <dbReference type="Proteomes" id="UP000006352"/>
    </source>
</evidence>
<dbReference type="InParanoid" id="J4H2C0"/>
<feature type="compositionally biased region" description="Pro residues" evidence="1">
    <location>
        <begin position="342"/>
        <end position="352"/>
    </location>
</feature>
<dbReference type="STRING" id="599839.J4H2C0"/>
<organism evidence="2 3">
    <name type="scientific">Fibroporia radiculosa</name>
    <dbReference type="NCBI Taxonomy" id="599839"/>
    <lineage>
        <taxon>Eukaryota</taxon>
        <taxon>Fungi</taxon>
        <taxon>Dikarya</taxon>
        <taxon>Basidiomycota</taxon>
        <taxon>Agaricomycotina</taxon>
        <taxon>Agaricomycetes</taxon>
        <taxon>Polyporales</taxon>
        <taxon>Fibroporiaceae</taxon>
        <taxon>Fibroporia</taxon>
    </lineage>
</organism>
<accession>J4H2C0</accession>
<proteinExistence type="predicted"/>
<dbReference type="Proteomes" id="UP000006352">
    <property type="component" value="Unassembled WGS sequence"/>
</dbReference>
<name>J4H2C0_9APHY</name>
<feature type="region of interest" description="Disordered" evidence="1">
    <location>
        <begin position="264"/>
        <end position="286"/>
    </location>
</feature>
<reference evidence="2 3" key="1">
    <citation type="journal article" date="2012" name="Appl. Environ. Microbiol.">
        <title>Short-read sequencing for genomic analysis of the brown rot fungus Fibroporia radiculosa.</title>
        <authorList>
            <person name="Tang J.D."/>
            <person name="Perkins A.D."/>
            <person name="Sonstegard T.S."/>
            <person name="Schroeder S.G."/>
            <person name="Burgess S.C."/>
            <person name="Diehl S.V."/>
        </authorList>
    </citation>
    <scope>NUCLEOTIDE SEQUENCE [LARGE SCALE GENOMIC DNA]</scope>
    <source>
        <strain evidence="2 3">TFFH 294</strain>
    </source>
</reference>
<feature type="compositionally biased region" description="Polar residues" evidence="1">
    <location>
        <begin position="163"/>
        <end position="178"/>
    </location>
</feature>